<dbReference type="PANTHER" id="PTHR12143:SF39">
    <property type="entry name" value="SECRETED PROTEIN"/>
    <property type="match status" value="1"/>
</dbReference>
<feature type="domain" description="Glycosyl hydrolase family 92" evidence="2">
    <location>
        <begin position="311"/>
        <end position="787"/>
    </location>
</feature>
<feature type="chain" id="PRO_5015501145" evidence="1">
    <location>
        <begin position="21"/>
        <end position="799"/>
    </location>
</feature>
<proteinExistence type="predicted"/>
<dbReference type="Pfam" id="PF17678">
    <property type="entry name" value="Glyco_hydro_92N"/>
    <property type="match status" value="1"/>
</dbReference>
<dbReference type="Gene3D" id="1.20.1050.60">
    <property type="entry name" value="alpha-1,2-mannosidase"/>
    <property type="match status" value="1"/>
</dbReference>
<dbReference type="GO" id="GO:0000224">
    <property type="term" value="F:peptide-N4-(N-acetyl-beta-glucosaminyl)asparagine amidase activity"/>
    <property type="evidence" value="ECO:0007669"/>
    <property type="project" value="TreeGrafter"/>
</dbReference>
<dbReference type="InterPro" id="IPR005887">
    <property type="entry name" value="GH92_a_mannosidase_put"/>
</dbReference>
<dbReference type="SUPFAM" id="SSF48208">
    <property type="entry name" value="Six-hairpin glycosidases"/>
    <property type="match status" value="1"/>
</dbReference>
<dbReference type="EMBL" id="PYMP01000001">
    <property type="protein sequence ID" value="PSU54281.1"/>
    <property type="molecule type" value="Genomic_DNA"/>
</dbReference>
<name>A0A2T3JXZ4_PHOPO</name>
<evidence type="ECO:0000256" key="1">
    <source>
        <dbReference type="SAM" id="SignalP"/>
    </source>
</evidence>
<dbReference type="RefSeq" id="WP_107189248.1">
    <property type="nucleotide sequence ID" value="NZ_PYMN01000003.1"/>
</dbReference>
<evidence type="ECO:0000313" key="7">
    <source>
        <dbReference type="Proteomes" id="UP000241618"/>
    </source>
</evidence>
<protein>
    <submittedName>
        <fullName evidence="5">Alpha-mannosidase</fullName>
    </submittedName>
</protein>
<dbReference type="GO" id="GO:0005829">
    <property type="term" value="C:cytosol"/>
    <property type="evidence" value="ECO:0007669"/>
    <property type="project" value="TreeGrafter"/>
</dbReference>
<dbReference type="Pfam" id="PF07971">
    <property type="entry name" value="Glyco_hydro_92"/>
    <property type="match status" value="1"/>
</dbReference>
<dbReference type="GO" id="GO:0030246">
    <property type="term" value="F:carbohydrate binding"/>
    <property type="evidence" value="ECO:0007669"/>
    <property type="project" value="InterPro"/>
</dbReference>
<evidence type="ECO:0000259" key="3">
    <source>
        <dbReference type="Pfam" id="PF17678"/>
    </source>
</evidence>
<dbReference type="FunFam" id="3.30.2080.10:FF:000001">
    <property type="entry name" value="Alpha-1,2-mannosidase subfamily"/>
    <property type="match status" value="1"/>
</dbReference>
<gene>
    <name evidence="5" type="ORF">C9J18_02015</name>
    <name evidence="4" type="ORF">CTM96_01595</name>
</gene>
<feature type="domain" description="Glycosyl hydrolase family 92 N-terminal" evidence="3">
    <location>
        <begin position="51"/>
        <end position="305"/>
    </location>
</feature>
<dbReference type="InterPro" id="IPR008928">
    <property type="entry name" value="6-hairpin_glycosidase_sf"/>
</dbReference>
<dbReference type="Gene3D" id="2.70.98.10">
    <property type="match status" value="1"/>
</dbReference>
<feature type="signal peptide" evidence="1">
    <location>
        <begin position="1"/>
        <end position="20"/>
    </location>
</feature>
<dbReference type="InterPro" id="IPR050883">
    <property type="entry name" value="PNGase"/>
</dbReference>
<dbReference type="Gene3D" id="1.20.1610.10">
    <property type="entry name" value="alpha-1,2-mannosidases domains"/>
    <property type="match status" value="1"/>
</dbReference>
<dbReference type="InterPro" id="IPR012939">
    <property type="entry name" value="Glyco_hydro_92"/>
</dbReference>
<dbReference type="GO" id="GO:0005975">
    <property type="term" value="P:carbohydrate metabolic process"/>
    <property type="evidence" value="ECO:0007669"/>
    <property type="project" value="InterPro"/>
</dbReference>
<dbReference type="GO" id="GO:0006516">
    <property type="term" value="P:glycoprotein catabolic process"/>
    <property type="evidence" value="ECO:0007669"/>
    <property type="project" value="TreeGrafter"/>
</dbReference>
<dbReference type="PROSITE" id="PS51257">
    <property type="entry name" value="PROKAR_LIPOPROTEIN"/>
    <property type="match status" value="1"/>
</dbReference>
<keyword evidence="1" id="KW-0732">Signal</keyword>
<dbReference type="InterPro" id="IPR041371">
    <property type="entry name" value="GH92_N"/>
</dbReference>
<organism evidence="5 7">
    <name type="scientific">Photobacterium phosphoreum</name>
    <dbReference type="NCBI Taxonomy" id="659"/>
    <lineage>
        <taxon>Bacteria</taxon>
        <taxon>Pseudomonadati</taxon>
        <taxon>Pseudomonadota</taxon>
        <taxon>Gammaproteobacteria</taxon>
        <taxon>Vibrionales</taxon>
        <taxon>Vibrionaceae</taxon>
        <taxon>Photobacterium</taxon>
    </lineage>
</organism>
<sequence>MTFKLTPIAISLVLSLGLLGCNSDNNKQPEITTPDTSLPATPIINMAVLKYIDPMIGTAASGHTFPGAVVPRGMVQLSPDTFKGTNADTEAGQNPWHSASGYWDASDYVAGDVLATDLNIYGFSHTHLSGTGATDLGDILVLPYSDIANSENNAFNKATEIASPGYYSVVLNNGNIKAELTTTTRVGVHRYTYAPDADRKIKLDLAHTLTANNGESLQNRVELVDEYTIRGRRVSTGWFQGQDIFFYAQFNQPIAHAMIARDGGDAMDMQMGAVYGSINSPNKEQITYLDFGKGNQPIEMRVALSPVDWEGAQKNLEAETPTYNFANVKVNAELAWAKELATVQVKGGSEAEKTNFYTAMYHAMIAPVEYQDVDGRYRDLLGAIRQADGYKNYSVYSTWDTFRAVHPLLTITNPQHATDLANDLIRKSQETGLLPKWEGYGEETGTMIGYPATAIIGDAVVKGLNVDPQDALEAAKKSAYYRPYDFPQIPDHTLQAVMAGQLSYYERDKCVGLPNWNSVSYALEFSYYDWTIAQMAKVAGDDAAYNEFNDRAYWSLNHWDKEAGFFVPVKLNSCEKEFASDAFNPYSSDALWYTEGNAWQWQWTFMQDLDKLTEVMGGTEGFNAKLNDLFTADANGGENHQDMTGFIGQYIHGNEPSHHVIYLYNRTNESWKTQEYLDKVYKEFYKPTPDGIIGNEDVGQMSAWYIMSAMGFYQVTPTDPTYTIGRPIFDEVTIKLPTGDFTITAENNSSDNKYVKSALINGKPLDVFNSFEHSEIKAGGTLHFVMTADKSQAMAARLN</sequence>
<dbReference type="AlphaFoldDB" id="A0A2T3JXZ4"/>
<evidence type="ECO:0000313" key="4">
    <source>
        <dbReference type="EMBL" id="PSU27444.1"/>
    </source>
</evidence>
<evidence type="ECO:0000259" key="2">
    <source>
        <dbReference type="Pfam" id="PF07971"/>
    </source>
</evidence>
<dbReference type="EMBL" id="PYMO01000001">
    <property type="protein sequence ID" value="PSU27444.1"/>
    <property type="molecule type" value="Genomic_DNA"/>
</dbReference>
<dbReference type="PANTHER" id="PTHR12143">
    <property type="entry name" value="PEPTIDE N-GLYCANASE PNGASE -RELATED"/>
    <property type="match status" value="1"/>
</dbReference>
<accession>A0A2T3JXZ4</accession>
<evidence type="ECO:0000313" key="5">
    <source>
        <dbReference type="EMBL" id="PSU54281.1"/>
    </source>
</evidence>
<dbReference type="Proteomes" id="UP000241405">
    <property type="component" value="Unassembled WGS sequence"/>
</dbReference>
<comment type="caution">
    <text evidence="5">The sequence shown here is derived from an EMBL/GenBank/DDBJ whole genome shotgun (WGS) entry which is preliminary data.</text>
</comment>
<reference evidence="6 7" key="1">
    <citation type="submission" date="2018-03" db="EMBL/GenBank/DDBJ databases">
        <title>Whole genome sequencing of Histamine producing bacteria.</title>
        <authorList>
            <person name="Butler K."/>
        </authorList>
    </citation>
    <scope>NUCLEOTIDE SEQUENCE [LARGE SCALE GENOMIC DNA]</scope>
    <source>
        <strain evidence="5 7">FS-6.1</strain>
        <strain evidence="4 6">FS-6.2</strain>
    </source>
</reference>
<dbReference type="NCBIfam" id="TIGR01180">
    <property type="entry name" value="aman2_put"/>
    <property type="match status" value="1"/>
</dbReference>
<evidence type="ECO:0000313" key="6">
    <source>
        <dbReference type="Proteomes" id="UP000241405"/>
    </source>
</evidence>
<dbReference type="Gene3D" id="3.30.2080.10">
    <property type="entry name" value="GH92 mannosidase domain"/>
    <property type="match status" value="1"/>
</dbReference>
<keyword evidence="6" id="KW-1185">Reference proteome</keyword>
<dbReference type="InterPro" id="IPR014718">
    <property type="entry name" value="GH-type_carb-bd"/>
</dbReference>
<dbReference type="Proteomes" id="UP000241618">
    <property type="component" value="Unassembled WGS sequence"/>
</dbReference>